<feature type="region of interest" description="Disordered" evidence="1">
    <location>
        <begin position="67"/>
        <end position="87"/>
    </location>
</feature>
<dbReference type="EMBL" id="ML977521">
    <property type="protein sequence ID" value="KAF2123847.1"/>
    <property type="molecule type" value="Genomic_DNA"/>
</dbReference>
<accession>A0A6A5ZYI9</accession>
<dbReference type="Proteomes" id="UP000799771">
    <property type="component" value="Unassembled WGS sequence"/>
</dbReference>
<evidence type="ECO:0000313" key="3">
    <source>
        <dbReference type="Proteomes" id="UP000799771"/>
    </source>
</evidence>
<evidence type="ECO:0000256" key="1">
    <source>
        <dbReference type="SAM" id="MobiDB-lite"/>
    </source>
</evidence>
<name>A0A6A5ZYI9_9PLEO</name>
<keyword evidence="3" id="KW-1185">Reference proteome</keyword>
<sequence length="215" mass="23679">MQDSSRAMIVPKRVSELLTKNVNEQLYPRLFLMTPHGMLMGYSTPVDIKELRDQAAVVSMLWNDTRNGRQTDERKDSIQPQAGAIPSPKPALETLTIETEYCNIIARALQPELLLVLVGNIAPHKKQSFKITAEEVGNQRYPAAESSEGHAAVTSGNGIGKGKAPSLLSNMSQRDKDIRLGALHIQRKKLDALADYIVDDFKATGFVQPPDSSLN</sequence>
<dbReference type="RefSeq" id="XP_033518241.1">
    <property type="nucleotide sequence ID" value="XM_033662100.1"/>
</dbReference>
<dbReference type="OrthoDB" id="3924760at2759"/>
<dbReference type="AlphaFoldDB" id="A0A6A5ZYI9"/>
<reference evidence="2" key="1">
    <citation type="journal article" date="2020" name="Stud. Mycol.">
        <title>101 Dothideomycetes genomes: a test case for predicting lifestyles and emergence of pathogens.</title>
        <authorList>
            <person name="Haridas S."/>
            <person name="Albert R."/>
            <person name="Binder M."/>
            <person name="Bloem J."/>
            <person name="Labutti K."/>
            <person name="Salamov A."/>
            <person name="Andreopoulos B."/>
            <person name="Baker S."/>
            <person name="Barry K."/>
            <person name="Bills G."/>
            <person name="Bluhm B."/>
            <person name="Cannon C."/>
            <person name="Castanera R."/>
            <person name="Culley D."/>
            <person name="Daum C."/>
            <person name="Ezra D."/>
            <person name="Gonzalez J."/>
            <person name="Henrissat B."/>
            <person name="Kuo A."/>
            <person name="Liang C."/>
            <person name="Lipzen A."/>
            <person name="Lutzoni F."/>
            <person name="Magnuson J."/>
            <person name="Mondo S."/>
            <person name="Nolan M."/>
            <person name="Ohm R."/>
            <person name="Pangilinan J."/>
            <person name="Park H.-J."/>
            <person name="Ramirez L."/>
            <person name="Alfaro M."/>
            <person name="Sun H."/>
            <person name="Tritt A."/>
            <person name="Yoshinaga Y."/>
            <person name="Zwiers L.-H."/>
            <person name="Turgeon B."/>
            <person name="Goodwin S."/>
            <person name="Spatafora J."/>
            <person name="Crous P."/>
            <person name="Grigoriev I."/>
        </authorList>
    </citation>
    <scope>NUCLEOTIDE SEQUENCE</scope>
    <source>
        <strain evidence="2">CBS 119687</strain>
    </source>
</reference>
<organism evidence="2 3">
    <name type="scientific">Dothidotthia symphoricarpi CBS 119687</name>
    <dbReference type="NCBI Taxonomy" id="1392245"/>
    <lineage>
        <taxon>Eukaryota</taxon>
        <taxon>Fungi</taxon>
        <taxon>Dikarya</taxon>
        <taxon>Ascomycota</taxon>
        <taxon>Pezizomycotina</taxon>
        <taxon>Dothideomycetes</taxon>
        <taxon>Pleosporomycetidae</taxon>
        <taxon>Pleosporales</taxon>
        <taxon>Dothidotthiaceae</taxon>
        <taxon>Dothidotthia</taxon>
    </lineage>
</organism>
<dbReference type="GeneID" id="54402532"/>
<dbReference type="Gene3D" id="3.30.450.30">
    <property type="entry name" value="Dynein light chain 2a, cytoplasmic"/>
    <property type="match status" value="1"/>
</dbReference>
<feature type="compositionally biased region" description="Basic and acidic residues" evidence="1">
    <location>
        <begin position="67"/>
        <end position="77"/>
    </location>
</feature>
<gene>
    <name evidence="2" type="ORF">P153DRAFT_140187</name>
</gene>
<proteinExistence type="predicted"/>
<evidence type="ECO:0000313" key="2">
    <source>
        <dbReference type="EMBL" id="KAF2123847.1"/>
    </source>
</evidence>
<protein>
    <submittedName>
        <fullName evidence="2">Uncharacterized protein</fullName>
    </submittedName>
</protein>